<sequence length="37" mass="4001">MMMVSGSIAFSIGRDGRNKGGSDTRDNKMVLETGRQP</sequence>
<evidence type="ECO:0000313" key="2">
    <source>
        <dbReference type="EMBL" id="GKV39022.1"/>
    </source>
</evidence>
<reference evidence="2 3" key="1">
    <citation type="journal article" date="2021" name="Commun. Biol.">
        <title>The genome of Shorea leprosula (Dipterocarpaceae) highlights the ecological relevance of drought in aseasonal tropical rainforests.</title>
        <authorList>
            <person name="Ng K.K.S."/>
            <person name="Kobayashi M.J."/>
            <person name="Fawcett J.A."/>
            <person name="Hatakeyama M."/>
            <person name="Paape T."/>
            <person name="Ng C.H."/>
            <person name="Ang C.C."/>
            <person name="Tnah L.H."/>
            <person name="Lee C.T."/>
            <person name="Nishiyama T."/>
            <person name="Sese J."/>
            <person name="O'Brien M.J."/>
            <person name="Copetti D."/>
            <person name="Mohd Noor M.I."/>
            <person name="Ong R.C."/>
            <person name="Putra M."/>
            <person name="Sireger I.Z."/>
            <person name="Indrioko S."/>
            <person name="Kosugi Y."/>
            <person name="Izuno A."/>
            <person name="Isagi Y."/>
            <person name="Lee S.L."/>
            <person name="Shimizu K.K."/>
        </authorList>
    </citation>
    <scope>NUCLEOTIDE SEQUENCE [LARGE SCALE GENOMIC DNA]</scope>
    <source>
        <strain evidence="2">214</strain>
    </source>
</reference>
<organism evidence="2 3">
    <name type="scientific">Rubroshorea leprosula</name>
    <dbReference type="NCBI Taxonomy" id="152421"/>
    <lineage>
        <taxon>Eukaryota</taxon>
        <taxon>Viridiplantae</taxon>
        <taxon>Streptophyta</taxon>
        <taxon>Embryophyta</taxon>
        <taxon>Tracheophyta</taxon>
        <taxon>Spermatophyta</taxon>
        <taxon>Magnoliopsida</taxon>
        <taxon>eudicotyledons</taxon>
        <taxon>Gunneridae</taxon>
        <taxon>Pentapetalae</taxon>
        <taxon>rosids</taxon>
        <taxon>malvids</taxon>
        <taxon>Malvales</taxon>
        <taxon>Dipterocarpaceae</taxon>
        <taxon>Rubroshorea</taxon>
    </lineage>
</organism>
<proteinExistence type="predicted"/>
<protein>
    <submittedName>
        <fullName evidence="2">Uncharacterized protein</fullName>
    </submittedName>
</protein>
<accession>A0AAV5LR43</accession>
<dbReference type="AlphaFoldDB" id="A0AAV5LR43"/>
<feature type="region of interest" description="Disordered" evidence="1">
    <location>
        <begin position="1"/>
        <end position="37"/>
    </location>
</feature>
<name>A0AAV5LR43_9ROSI</name>
<dbReference type="Proteomes" id="UP001054252">
    <property type="component" value="Unassembled WGS sequence"/>
</dbReference>
<dbReference type="EMBL" id="BPVZ01000132">
    <property type="protein sequence ID" value="GKV39022.1"/>
    <property type="molecule type" value="Genomic_DNA"/>
</dbReference>
<keyword evidence="3" id="KW-1185">Reference proteome</keyword>
<evidence type="ECO:0000313" key="3">
    <source>
        <dbReference type="Proteomes" id="UP001054252"/>
    </source>
</evidence>
<gene>
    <name evidence="2" type="ORF">SLEP1_g46858</name>
</gene>
<comment type="caution">
    <text evidence="2">The sequence shown here is derived from an EMBL/GenBank/DDBJ whole genome shotgun (WGS) entry which is preliminary data.</text>
</comment>
<feature type="compositionally biased region" description="Basic and acidic residues" evidence="1">
    <location>
        <begin position="14"/>
        <end position="29"/>
    </location>
</feature>
<evidence type="ECO:0000256" key="1">
    <source>
        <dbReference type="SAM" id="MobiDB-lite"/>
    </source>
</evidence>